<dbReference type="InterPro" id="IPR008906">
    <property type="entry name" value="HATC_C_dom"/>
</dbReference>
<keyword evidence="1" id="KW-0472">Membrane</keyword>
<dbReference type="InterPro" id="IPR012337">
    <property type="entry name" value="RNaseH-like_sf"/>
</dbReference>
<evidence type="ECO:0000256" key="1">
    <source>
        <dbReference type="SAM" id="Phobius"/>
    </source>
</evidence>
<dbReference type="SUPFAM" id="SSF53098">
    <property type="entry name" value="Ribonuclease H-like"/>
    <property type="match status" value="1"/>
</dbReference>
<accession>A0A8H5CTP4</accession>
<feature type="domain" description="HAT C-terminal dimerisation" evidence="2">
    <location>
        <begin position="91"/>
        <end position="134"/>
    </location>
</feature>
<dbReference type="AlphaFoldDB" id="A0A8H5CTP4"/>
<keyword evidence="1" id="KW-1133">Transmembrane helix</keyword>
<sequence>MDKMAASVIHSSKKLTQGRFRKDPSASSIVKNINQWLFYNVLPVFSLILLLGTGLSVTQWVSPTFLSTVNSSQSSLSMIAFSAAQTSPQDELDKYFHFTSHPSKMTVDPLEWWHARRDQFPNLYCLACDVLCIPGKFSSIIAGQILISFYLGSAVAIERVFSGGRDTISLRRSSLKADTIQALMVVKAQLKMARIAITEVLGND</sequence>
<name>A0A8H5CTP4_9AGAR</name>
<dbReference type="EMBL" id="JAACJM010000053">
    <property type="protein sequence ID" value="KAF5356706.1"/>
    <property type="molecule type" value="Genomic_DNA"/>
</dbReference>
<comment type="caution">
    <text evidence="3">The sequence shown here is derived from an EMBL/GenBank/DDBJ whole genome shotgun (WGS) entry which is preliminary data.</text>
</comment>
<evidence type="ECO:0000313" key="5">
    <source>
        <dbReference type="Proteomes" id="UP000559256"/>
    </source>
</evidence>
<evidence type="ECO:0000259" key="2">
    <source>
        <dbReference type="Pfam" id="PF05699"/>
    </source>
</evidence>
<dbReference type="PANTHER" id="PTHR47611">
    <property type="entry name" value="HAT DIMERISATION DOMAIN, C-TERMINAL"/>
    <property type="match status" value="1"/>
</dbReference>
<feature type="transmembrane region" description="Helical" evidence="1">
    <location>
        <begin position="37"/>
        <end position="61"/>
    </location>
</feature>
<reference evidence="3 5" key="1">
    <citation type="journal article" date="2020" name="ISME J.">
        <title>Uncovering the hidden diversity of litter-decomposition mechanisms in mushroom-forming fungi.</title>
        <authorList>
            <person name="Floudas D."/>
            <person name="Bentzer J."/>
            <person name="Ahren D."/>
            <person name="Johansson T."/>
            <person name="Persson P."/>
            <person name="Tunlid A."/>
        </authorList>
    </citation>
    <scope>NUCLEOTIDE SEQUENCE [LARGE SCALE GENOMIC DNA]</scope>
    <source>
        <strain evidence="3 5">CBS 291.85</strain>
    </source>
</reference>
<keyword evidence="1" id="KW-0812">Transmembrane</keyword>
<proteinExistence type="predicted"/>
<protein>
    <recommendedName>
        <fullName evidence="2">HAT C-terminal dimerisation domain-containing protein</fullName>
    </recommendedName>
</protein>
<evidence type="ECO:0000313" key="3">
    <source>
        <dbReference type="EMBL" id="KAF5347670.1"/>
    </source>
</evidence>
<feature type="domain" description="HAT C-terminal dimerisation" evidence="2">
    <location>
        <begin position="152"/>
        <end position="189"/>
    </location>
</feature>
<evidence type="ECO:0000313" key="4">
    <source>
        <dbReference type="EMBL" id="KAF5356706.1"/>
    </source>
</evidence>
<dbReference type="PANTHER" id="PTHR47611:SF3">
    <property type="entry name" value="HAT C-TERMINAL DIMERISATION DOMAIN-CONTAINING PROTEIN"/>
    <property type="match status" value="1"/>
</dbReference>
<dbReference type="GO" id="GO:0046983">
    <property type="term" value="F:protein dimerization activity"/>
    <property type="evidence" value="ECO:0007669"/>
    <property type="project" value="InterPro"/>
</dbReference>
<organism evidence="3 5">
    <name type="scientific">Tetrapyrgos nigripes</name>
    <dbReference type="NCBI Taxonomy" id="182062"/>
    <lineage>
        <taxon>Eukaryota</taxon>
        <taxon>Fungi</taxon>
        <taxon>Dikarya</taxon>
        <taxon>Basidiomycota</taxon>
        <taxon>Agaricomycotina</taxon>
        <taxon>Agaricomycetes</taxon>
        <taxon>Agaricomycetidae</taxon>
        <taxon>Agaricales</taxon>
        <taxon>Marasmiineae</taxon>
        <taxon>Marasmiaceae</taxon>
        <taxon>Tetrapyrgos</taxon>
    </lineage>
</organism>
<dbReference type="EMBL" id="JAACJM010000090">
    <property type="protein sequence ID" value="KAF5347670.1"/>
    <property type="molecule type" value="Genomic_DNA"/>
</dbReference>
<dbReference type="Pfam" id="PF05699">
    <property type="entry name" value="Dimer_Tnp_hAT"/>
    <property type="match status" value="2"/>
</dbReference>
<keyword evidence="5" id="KW-1185">Reference proteome</keyword>
<gene>
    <name evidence="4" type="ORF">D9758_013709</name>
    <name evidence="3" type="ORF">D9758_014874</name>
</gene>
<dbReference type="OrthoDB" id="2976890at2759"/>
<dbReference type="Proteomes" id="UP000559256">
    <property type="component" value="Unassembled WGS sequence"/>
</dbReference>